<feature type="transmembrane region" description="Helical" evidence="1">
    <location>
        <begin position="149"/>
        <end position="172"/>
    </location>
</feature>
<dbReference type="RefSeq" id="WP_109190937.1">
    <property type="nucleotide sequence ID" value="NZ_CP029255.1"/>
</dbReference>
<name>A0A2S1YH30_9FLAO</name>
<accession>A0A2S1YH30</accession>
<gene>
    <name evidence="2" type="ORF">HYN56_03645</name>
</gene>
<protein>
    <submittedName>
        <fullName evidence="2">Uncharacterized protein</fullName>
    </submittedName>
</protein>
<keyword evidence="1" id="KW-0812">Transmembrane</keyword>
<organism evidence="2 3">
    <name type="scientific">Flavobacterium crocinum</name>
    <dbReference type="NCBI Taxonomy" id="2183896"/>
    <lineage>
        <taxon>Bacteria</taxon>
        <taxon>Pseudomonadati</taxon>
        <taxon>Bacteroidota</taxon>
        <taxon>Flavobacteriia</taxon>
        <taxon>Flavobacteriales</taxon>
        <taxon>Flavobacteriaceae</taxon>
        <taxon>Flavobacterium</taxon>
    </lineage>
</organism>
<keyword evidence="1" id="KW-0472">Membrane</keyword>
<feature type="transmembrane region" description="Helical" evidence="1">
    <location>
        <begin position="197"/>
        <end position="215"/>
    </location>
</feature>
<dbReference type="AlphaFoldDB" id="A0A2S1YH30"/>
<dbReference type="Proteomes" id="UP000245250">
    <property type="component" value="Chromosome"/>
</dbReference>
<keyword evidence="1" id="KW-1133">Transmembrane helix</keyword>
<evidence type="ECO:0000256" key="1">
    <source>
        <dbReference type="SAM" id="Phobius"/>
    </source>
</evidence>
<dbReference type="EMBL" id="CP029255">
    <property type="protein sequence ID" value="AWK03364.1"/>
    <property type="molecule type" value="Genomic_DNA"/>
</dbReference>
<dbReference type="KEGG" id="fcr:HYN56_03645"/>
<evidence type="ECO:0000313" key="3">
    <source>
        <dbReference type="Proteomes" id="UP000245250"/>
    </source>
</evidence>
<sequence length="223" mass="25698">MIENFIAFRNFPTLVQAKELEVLLKKNNIETILADNLPPIDITFSGSTLQNQYEVKIDPSDFEKAELILENETENLLETIDSDYYLLSFTNEELYEILLNSDEWNVFDYKLAQKLLTERGKTIDTDMLASLKKERLKILAKPEENQKPWIIAGYIFSLLGGGIGIVIGYSLWKSKKTLPNGERVYSYSEEDRKHGKTIFYISLIVFPLSFIFSIFSNPGDLNF</sequence>
<reference evidence="2 3" key="1">
    <citation type="submission" date="2018-05" db="EMBL/GenBank/DDBJ databases">
        <title>Genome sequencing of Flavobacterium sp. HYN0056.</title>
        <authorList>
            <person name="Yi H."/>
            <person name="Baek C."/>
        </authorList>
    </citation>
    <scope>NUCLEOTIDE SEQUENCE [LARGE SCALE GENOMIC DNA]</scope>
    <source>
        <strain evidence="2 3">HYN0056</strain>
    </source>
</reference>
<evidence type="ECO:0000313" key="2">
    <source>
        <dbReference type="EMBL" id="AWK03364.1"/>
    </source>
</evidence>
<proteinExistence type="predicted"/>
<dbReference type="OrthoDB" id="9814194at2"/>
<keyword evidence="3" id="KW-1185">Reference proteome</keyword>